<evidence type="ECO:0000313" key="3">
    <source>
        <dbReference type="Proteomes" id="UP001176429"/>
    </source>
</evidence>
<feature type="domain" description="HicB-like antitoxin of toxin-antitoxin system" evidence="1">
    <location>
        <begin position="7"/>
        <end position="67"/>
    </location>
</feature>
<sequence>MSDTSHYPIILFWSAEDNAFIAEVPDLPGCMADGATQAEALHNVHIIIQEWIETAKELGRDIPAPRERLQVAA</sequence>
<dbReference type="SUPFAM" id="SSF143100">
    <property type="entry name" value="TTHA1013/TTHA0281-like"/>
    <property type="match status" value="1"/>
</dbReference>
<dbReference type="RefSeq" id="WP_305007293.1">
    <property type="nucleotide sequence ID" value="NZ_JAUQSY010000009.1"/>
</dbReference>
<name>A0ABT9BCH5_9BACT</name>
<dbReference type="PANTHER" id="PTHR34504">
    <property type="entry name" value="ANTITOXIN HICB"/>
    <property type="match status" value="1"/>
</dbReference>
<dbReference type="Proteomes" id="UP001176429">
    <property type="component" value="Unassembled WGS sequence"/>
</dbReference>
<evidence type="ECO:0000259" key="1">
    <source>
        <dbReference type="Pfam" id="PF15919"/>
    </source>
</evidence>
<dbReference type="InterPro" id="IPR031807">
    <property type="entry name" value="HicB-like"/>
</dbReference>
<dbReference type="InterPro" id="IPR035069">
    <property type="entry name" value="TTHA1013/TTHA0281-like"/>
</dbReference>
<dbReference type="EMBL" id="JAUQSY010000009">
    <property type="protein sequence ID" value="MDO7875962.1"/>
    <property type="molecule type" value="Genomic_DNA"/>
</dbReference>
<dbReference type="Gene3D" id="3.30.160.250">
    <property type="match status" value="1"/>
</dbReference>
<gene>
    <name evidence="2" type="ORF">Q5H93_14555</name>
</gene>
<protein>
    <submittedName>
        <fullName evidence="2">Type II toxin-antitoxin system HicB family antitoxin</fullName>
    </submittedName>
</protein>
<organism evidence="2 3">
    <name type="scientific">Hymenobacter aranciens</name>
    <dbReference type="NCBI Taxonomy" id="3063996"/>
    <lineage>
        <taxon>Bacteria</taxon>
        <taxon>Pseudomonadati</taxon>
        <taxon>Bacteroidota</taxon>
        <taxon>Cytophagia</taxon>
        <taxon>Cytophagales</taxon>
        <taxon>Hymenobacteraceae</taxon>
        <taxon>Hymenobacter</taxon>
    </lineage>
</organism>
<dbReference type="InterPro" id="IPR051404">
    <property type="entry name" value="TA_system_antitoxin"/>
</dbReference>
<dbReference type="Pfam" id="PF15919">
    <property type="entry name" value="HicB_lk_antitox"/>
    <property type="match status" value="1"/>
</dbReference>
<proteinExistence type="predicted"/>
<evidence type="ECO:0000313" key="2">
    <source>
        <dbReference type="EMBL" id="MDO7875962.1"/>
    </source>
</evidence>
<accession>A0ABT9BCH5</accession>
<dbReference type="PANTHER" id="PTHR34504:SF2">
    <property type="entry name" value="UPF0150 PROTEIN SSL0259"/>
    <property type="match status" value="1"/>
</dbReference>
<comment type="caution">
    <text evidence="2">The sequence shown here is derived from an EMBL/GenBank/DDBJ whole genome shotgun (WGS) entry which is preliminary data.</text>
</comment>
<keyword evidence="3" id="KW-1185">Reference proteome</keyword>
<reference evidence="2" key="1">
    <citation type="submission" date="2023-07" db="EMBL/GenBank/DDBJ databases">
        <authorList>
            <person name="Kim M.K."/>
        </authorList>
    </citation>
    <scope>NUCLEOTIDE SEQUENCE</scope>
    <source>
        <strain evidence="2">ASUV-10-1</strain>
    </source>
</reference>